<dbReference type="STRING" id="3750.A0A498KEE3"/>
<gene>
    <name evidence="4" type="ORF">DVH24_017779</name>
</gene>
<dbReference type="EMBL" id="RDQH01000328">
    <property type="protein sequence ID" value="RXI05737.1"/>
    <property type="molecule type" value="Genomic_DNA"/>
</dbReference>
<reference evidence="4 5" key="1">
    <citation type="submission" date="2018-10" db="EMBL/GenBank/DDBJ databases">
        <title>A high-quality apple genome assembly.</title>
        <authorList>
            <person name="Hu J."/>
        </authorList>
    </citation>
    <scope>NUCLEOTIDE SEQUENCE [LARGE SCALE GENOMIC DNA]</scope>
    <source>
        <strain evidence="5">cv. HFTH1</strain>
        <tissue evidence="4">Young leaf</tissue>
    </source>
</reference>
<dbReference type="AlphaFoldDB" id="A0A498KEE3"/>
<dbReference type="PANTHER" id="PTHR33373">
    <property type="entry name" value="OS07G0479600 PROTEIN"/>
    <property type="match status" value="1"/>
</dbReference>
<feature type="domain" description="Gag1-like clamp" evidence="3">
    <location>
        <begin position="122"/>
        <end position="195"/>
    </location>
</feature>
<name>A0A498KEE3_MALDO</name>
<protein>
    <recommendedName>
        <fullName evidence="3">Gag1-like clamp domain-containing protein</fullName>
    </recommendedName>
</protein>
<proteinExistence type="predicted"/>
<evidence type="ECO:0000313" key="5">
    <source>
        <dbReference type="Proteomes" id="UP000290289"/>
    </source>
</evidence>
<keyword evidence="1" id="KW-1133">Transmembrane helix</keyword>
<dbReference type="Pfam" id="PF13259">
    <property type="entry name" value="clamp_Gag1-like"/>
    <property type="match status" value="1"/>
</dbReference>
<dbReference type="PANTHER" id="PTHR33373:SF13">
    <property type="entry name" value="DUF4050 DOMAIN-CONTAINING PROTEIN"/>
    <property type="match status" value="1"/>
</dbReference>
<dbReference type="Proteomes" id="UP000290289">
    <property type="component" value="Chromosome 2"/>
</dbReference>
<keyword evidence="5" id="KW-1185">Reference proteome</keyword>
<keyword evidence="1" id="KW-0472">Membrane</keyword>
<organism evidence="4 5">
    <name type="scientific">Malus domestica</name>
    <name type="common">Apple</name>
    <name type="synonym">Pyrus malus</name>
    <dbReference type="NCBI Taxonomy" id="3750"/>
    <lineage>
        <taxon>Eukaryota</taxon>
        <taxon>Viridiplantae</taxon>
        <taxon>Streptophyta</taxon>
        <taxon>Embryophyta</taxon>
        <taxon>Tracheophyta</taxon>
        <taxon>Spermatophyta</taxon>
        <taxon>Magnoliopsida</taxon>
        <taxon>eudicotyledons</taxon>
        <taxon>Gunneridae</taxon>
        <taxon>Pentapetalae</taxon>
        <taxon>rosids</taxon>
        <taxon>fabids</taxon>
        <taxon>Rosales</taxon>
        <taxon>Rosaceae</taxon>
        <taxon>Amygdaloideae</taxon>
        <taxon>Maleae</taxon>
        <taxon>Malus</taxon>
    </lineage>
</organism>
<keyword evidence="2" id="KW-0732">Signal</keyword>
<comment type="caution">
    <text evidence="4">The sequence shown here is derived from an EMBL/GenBank/DDBJ whole genome shotgun (WGS) entry which is preliminary data.</text>
</comment>
<sequence>MAATLNTSMAAWIRHFLACTGGCFGCCTKSTPITAVDEPSKGLRIQGRSVKKPGISDEFWSSSTYDLDNSAVQSQRSVSSISTSNQTPNYGSVAGSSMSSQSDYVNNGKFSLYVFIAFLFWSGLVLWNQNRLEWIGSGNPRNQIPKSRENRVSWNATYERLVGTKQRQLPYTQRIPLSDMIEFLVEVWEQEGLYD</sequence>
<dbReference type="InterPro" id="IPR025124">
    <property type="entry name" value="Gag1-like_clamp"/>
</dbReference>
<feature type="chain" id="PRO_5019842020" description="Gag1-like clamp domain-containing protein" evidence="2">
    <location>
        <begin position="26"/>
        <end position="195"/>
    </location>
</feature>
<evidence type="ECO:0000313" key="4">
    <source>
        <dbReference type="EMBL" id="RXI05737.1"/>
    </source>
</evidence>
<accession>A0A498KEE3</accession>
<evidence type="ECO:0000259" key="3">
    <source>
        <dbReference type="Pfam" id="PF13259"/>
    </source>
</evidence>
<feature type="signal peptide" evidence="2">
    <location>
        <begin position="1"/>
        <end position="25"/>
    </location>
</feature>
<keyword evidence="1" id="KW-0812">Transmembrane</keyword>
<feature type="transmembrane region" description="Helical" evidence="1">
    <location>
        <begin position="110"/>
        <end position="127"/>
    </location>
</feature>
<evidence type="ECO:0000256" key="1">
    <source>
        <dbReference type="SAM" id="Phobius"/>
    </source>
</evidence>
<evidence type="ECO:0000256" key="2">
    <source>
        <dbReference type="SAM" id="SignalP"/>
    </source>
</evidence>